<keyword evidence="2" id="KW-1185">Reference proteome</keyword>
<comment type="caution">
    <text evidence="1">The sequence shown here is derived from an EMBL/GenBank/DDBJ whole genome shotgun (WGS) entry which is preliminary data.</text>
</comment>
<name>A0A8J6FNM6_ELECQ</name>
<evidence type="ECO:0000313" key="2">
    <source>
        <dbReference type="Proteomes" id="UP000770717"/>
    </source>
</evidence>
<dbReference type="Proteomes" id="UP000770717">
    <property type="component" value="Unassembled WGS sequence"/>
</dbReference>
<evidence type="ECO:0000313" key="1">
    <source>
        <dbReference type="EMBL" id="KAG9490666.1"/>
    </source>
</evidence>
<sequence>MNVINLPSLISTDLKINSPGLSYDTVTMKTLRVGSHTVISCMLPKPHQPVVANGQRILQEFSPFYWQNHWPPQVVVILATCSSPPHRTLS</sequence>
<gene>
    <name evidence="1" type="ORF">GDO78_006142</name>
</gene>
<protein>
    <submittedName>
        <fullName evidence="1">Uncharacterized protein</fullName>
    </submittedName>
</protein>
<proteinExistence type="predicted"/>
<reference evidence="1" key="1">
    <citation type="thesis" date="2020" institute="ProQuest LLC" country="789 East Eisenhower Parkway, Ann Arbor, MI, USA">
        <title>Comparative Genomics and Chromosome Evolution.</title>
        <authorList>
            <person name="Mudd A.B."/>
        </authorList>
    </citation>
    <scope>NUCLEOTIDE SEQUENCE</scope>
    <source>
        <strain evidence="1">HN-11 Male</strain>
        <tissue evidence="1">Kidney and liver</tissue>
    </source>
</reference>
<organism evidence="1 2">
    <name type="scientific">Eleutherodactylus coqui</name>
    <name type="common">Puerto Rican coqui</name>
    <dbReference type="NCBI Taxonomy" id="57060"/>
    <lineage>
        <taxon>Eukaryota</taxon>
        <taxon>Metazoa</taxon>
        <taxon>Chordata</taxon>
        <taxon>Craniata</taxon>
        <taxon>Vertebrata</taxon>
        <taxon>Euteleostomi</taxon>
        <taxon>Amphibia</taxon>
        <taxon>Batrachia</taxon>
        <taxon>Anura</taxon>
        <taxon>Neobatrachia</taxon>
        <taxon>Hyloidea</taxon>
        <taxon>Eleutherodactylidae</taxon>
        <taxon>Eleutherodactylinae</taxon>
        <taxon>Eleutherodactylus</taxon>
        <taxon>Eleutherodactylus</taxon>
    </lineage>
</organism>
<dbReference type="AlphaFoldDB" id="A0A8J6FNM6"/>
<accession>A0A8J6FNM6</accession>
<dbReference type="EMBL" id="WNTK01000002">
    <property type="protein sequence ID" value="KAG9490666.1"/>
    <property type="molecule type" value="Genomic_DNA"/>
</dbReference>